<name>A0A915JWY6_ROMCU</name>
<dbReference type="WBParaSite" id="nRc.2.0.1.t30539-RA">
    <property type="protein sequence ID" value="nRc.2.0.1.t30539-RA"/>
    <property type="gene ID" value="nRc.2.0.1.g30539"/>
</dbReference>
<evidence type="ECO:0000313" key="2">
    <source>
        <dbReference type="Proteomes" id="UP000887565"/>
    </source>
</evidence>
<evidence type="ECO:0000256" key="1">
    <source>
        <dbReference type="SAM" id="MobiDB-lite"/>
    </source>
</evidence>
<sequence length="329" mass="37695">KELVDNDKGKKLLSYLIDIFIYLSSNKSHQLSQQQIATTFQSLCDDSISLIQGQSESGNIQSLANCLPEQAQLLQICSSLLKNISNNKQPYATVLPALRIFMTLSEHDYGIFCIKKTLDNEQTNFLPLLERLADEFCARNSDCICTFNAFLQLIENLRQRPEGRINKFGVDFIREKVTWKSNDGIFNDNYDDLIASLSKTDEQHPLSKLYNVIQKFIDEDDSLTRMFDSLKDLIAYLCKDNQDDYTVTSQPVVSAMLPIDVQFERRQVYIICKEDFEERLTAQYWFPSLHVDDFLIVQQKSTSSVSSSNGGALRSKLSSMSNKKLIKKR</sequence>
<dbReference type="PANTHER" id="PTHR23185:SF0">
    <property type="entry name" value="PROTEIN VIRILIZER HOMOLOG"/>
    <property type="match status" value="1"/>
</dbReference>
<accession>A0A915JWY6</accession>
<dbReference type="Proteomes" id="UP000887565">
    <property type="component" value="Unplaced"/>
</dbReference>
<proteinExistence type="predicted"/>
<keyword evidence="2" id="KW-1185">Reference proteome</keyword>
<reference evidence="3" key="1">
    <citation type="submission" date="2022-11" db="UniProtKB">
        <authorList>
            <consortium name="WormBaseParasite"/>
        </authorList>
    </citation>
    <scope>IDENTIFICATION</scope>
</reference>
<dbReference type="GO" id="GO:0036396">
    <property type="term" value="C:RNA N6-methyladenosine methyltransferase complex"/>
    <property type="evidence" value="ECO:0007669"/>
    <property type="project" value="TreeGrafter"/>
</dbReference>
<dbReference type="AlphaFoldDB" id="A0A915JWY6"/>
<dbReference type="InterPro" id="IPR026736">
    <property type="entry name" value="Virilizer"/>
</dbReference>
<organism evidence="2 3">
    <name type="scientific">Romanomermis culicivorax</name>
    <name type="common">Nematode worm</name>
    <dbReference type="NCBI Taxonomy" id="13658"/>
    <lineage>
        <taxon>Eukaryota</taxon>
        <taxon>Metazoa</taxon>
        <taxon>Ecdysozoa</taxon>
        <taxon>Nematoda</taxon>
        <taxon>Enoplea</taxon>
        <taxon>Dorylaimia</taxon>
        <taxon>Mermithida</taxon>
        <taxon>Mermithoidea</taxon>
        <taxon>Mermithidae</taxon>
        <taxon>Romanomermis</taxon>
    </lineage>
</organism>
<protein>
    <submittedName>
        <fullName evidence="3">Uncharacterized protein</fullName>
    </submittedName>
</protein>
<dbReference type="GO" id="GO:0003723">
    <property type="term" value="F:RNA binding"/>
    <property type="evidence" value="ECO:0007669"/>
    <property type="project" value="TreeGrafter"/>
</dbReference>
<feature type="region of interest" description="Disordered" evidence="1">
    <location>
        <begin position="304"/>
        <end position="329"/>
    </location>
</feature>
<dbReference type="PANTHER" id="PTHR23185">
    <property type="entry name" value="PROTEIN VIRILIZER HOMOLOG"/>
    <property type="match status" value="1"/>
</dbReference>
<evidence type="ECO:0000313" key="3">
    <source>
        <dbReference type="WBParaSite" id="nRc.2.0.1.t30539-RA"/>
    </source>
</evidence>